<keyword evidence="2" id="KW-1185">Reference proteome</keyword>
<dbReference type="STRING" id="1134510.O9A_00467"/>
<reference evidence="1 2" key="1">
    <citation type="submission" date="2012-04" db="EMBL/GenBank/DDBJ databases">
        <title>The Genome Sequence of Bartonella koehlerae C-29.</title>
        <authorList>
            <consortium name="The Broad Institute Genome Sequencing Platform"/>
            <consortium name="The Broad Institute Genome Sequencing Center for Infectious Disease"/>
            <person name="Feldgarden M."/>
            <person name="Kirby J."/>
            <person name="Kosoy M."/>
            <person name="Birtles R."/>
            <person name="Probert W.S."/>
            <person name="Chiaraviglio L."/>
            <person name="Walker B."/>
            <person name="Young S.K."/>
            <person name="Zeng Q."/>
            <person name="Gargeya S."/>
            <person name="Fitzgerald M."/>
            <person name="Haas B."/>
            <person name="Abouelleil A."/>
            <person name="Alvarado L."/>
            <person name="Arachchi H.M."/>
            <person name="Berlin A.M."/>
            <person name="Chapman S.B."/>
            <person name="Goldberg J."/>
            <person name="Griggs A."/>
            <person name="Gujja S."/>
            <person name="Hansen M."/>
            <person name="Howarth C."/>
            <person name="Imamovic A."/>
            <person name="Larimer J."/>
            <person name="McCowen C."/>
            <person name="Montmayeur A."/>
            <person name="Murphy C."/>
            <person name="Neiman D."/>
            <person name="Pearson M."/>
            <person name="Priest M."/>
            <person name="Roberts A."/>
            <person name="Saif S."/>
            <person name="Shea T."/>
            <person name="Sisk P."/>
            <person name="Sykes S."/>
            <person name="Wortman J."/>
            <person name="Nusbaum C."/>
            <person name="Birren B."/>
        </authorList>
    </citation>
    <scope>NUCLEOTIDE SEQUENCE [LARGE SCALE GENOMIC DNA]</scope>
    <source>
        <strain evidence="1 2">C-29</strain>
    </source>
</reference>
<evidence type="ECO:0000313" key="1">
    <source>
        <dbReference type="EMBL" id="KEC55689.1"/>
    </source>
</evidence>
<dbReference type="EMBL" id="AHPL01000006">
    <property type="protein sequence ID" value="KEC55689.1"/>
    <property type="molecule type" value="Genomic_DNA"/>
</dbReference>
<sequence>MYLVFIDHVIKQIKRLKWIICFEGTLSIKYHTLASFFCPL</sequence>
<evidence type="ECO:0000313" key="2">
    <source>
        <dbReference type="Proteomes" id="UP000027015"/>
    </source>
</evidence>
<name>A0A067W7D7_9HYPH</name>
<protein>
    <submittedName>
        <fullName evidence="1">Uncharacterized protein</fullName>
    </submittedName>
</protein>
<dbReference type="HOGENOM" id="CLU_3285511_0_0_5"/>
<organism evidence="1 2">
    <name type="scientific">Bartonella koehlerae C-29</name>
    <dbReference type="NCBI Taxonomy" id="1134510"/>
    <lineage>
        <taxon>Bacteria</taxon>
        <taxon>Pseudomonadati</taxon>
        <taxon>Pseudomonadota</taxon>
        <taxon>Alphaproteobacteria</taxon>
        <taxon>Hyphomicrobiales</taxon>
        <taxon>Bartonellaceae</taxon>
        <taxon>Bartonella</taxon>
    </lineage>
</organism>
<comment type="caution">
    <text evidence="1">The sequence shown here is derived from an EMBL/GenBank/DDBJ whole genome shotgun (WGS) entry which is preliminary data.</text>
</comment>
<dbReference type="PATRIC" id="fig|1134510.3.peg.550"/>
<proteinExistence type="predicted"/>
<accession>A0A067W7D7</accession>
<gene>
    <name evidence="1" type="ORF">O9A_00467</name>
</gene>
<dbReference type="Proteomes" id="UP000027015">
    <property type="component" value="Unassembled WGS sequence"/>
</dbReference>
<dbReference type="AlphaFoldDB" id="A0A067W7D7"/>